<dbReference type="Pfam" id="PF13899">
    <property type="entry name" value="Thioredoxin_7"/>
    <property type="match status" value="1"/>
</dbReference>
<dbReference type="Pfam" id="PF02683">
    <property type="entry name" value="DsbD_TM"/>
    <property type="match status" value="1"/>
</dbReference>
<dbReference type="EC" id="1.8.1.8" evidence="3"/>
<dbReference type="Gene3D" id="3.40.30.10">
    <property type="entry name" value="Glutaredoxin"/>
    <property type="match status" value="1"/>
</dbReference>
<dbReference type="PANTHER" id="PTHR32234">
    <property type="entry name" value="THIOL:DISULFIDE INTERCHANGE PROTEIN DSBD"/>
    <property type="match status" value="1"/>
</dbReference>
<evidence type="ECO:0000256" key="4">
    <source>
        <dbReference type="ARBA" id="ARBA00013830"/>
    </source>
</evidence>
<feature type="transmembrane region" description="Helical" evidence="22">
    <location>
        <begin position="398"/>
        <end position="419"/>
    </location>
</feature>
<dbReference type="EMBL" id="FMUN01000007">
    <property type="protein sequence ID" value="SCY53187.1"/>
    <property type="molecule type" value="Genomic_DNA"/>
</dbReference>
<evidence type="ECO:0000256" key="21">
    <source>
        <dbReference type="SAM" id="MobiDB-lite"/>
    </source>
</evidence>
<evidence type="ECO:0000256" key="9">
    <source>
        <dbReference type="ARBA" id="ARBA00022729"/>
    </source>
</evidence>
<evidence type="ECO:0000256" key="22">
    <source>
        <dbReference type="SAM" id="Phobius"/>
    </source>
</evidence>
<evidence type="ECO:0000256" key="10">
    <source>
        <dbReference type="ARBA" id="ARBA00022748"/>
    </source>
</evidence>
<evidence type="ECO:0000256" key="14">
    <source>
        <dbReference type="ARBA" id="ARBA00023027"/>
    </source>
</evidence>
<dbReference type="InterPro" id="IPR022910">
    <property type="entry name" value="Thiol_diS_interchange_DbsD"/>
</dbReference>
<proteinExistence type="inferred from homology"/>
<dbReference type="HAMAP" id="MF_00399">
    <property type="entry name" value="DbsD"/>
    <property type="match status" value="1"/>
</dbReference>
<feature type="non-terminal residue" evidence="25">
    <location>
        <position position="618"/>
    </location>
</feature>
<evidence type="ECO:0000256" key="17">
    <source>
        <dbReference type="ARBA" id="ARBA00023284"/>
    </source>
</evidence>
<evidence type="ECO:0000256" key="7">
    <source>
        <dbReference type="ARBA" id="ARBA00022519"/>
    </source>
</evidence>
<dbReference type="Proteomes" id="UP000183104">
    <property type="component" value="Unassembled WGS sequence"/>
</dbReference>
<keyword evidence="8 22" id="KW-0812">Transmembrane</keyword>
<evidence type="ECO:0000259" key="24">
    <source>
        <dbReference type="PROSITE" id="PS51352"/>
    </source>
</evidence>
<feature type="transmembrane region" description="Helical" evidence="22">
    <location>
        <begin position="425"/>
        <end position="446"/>
    </location>
</feature>
<dbReference type="Pfam" id="PF11412">
    <property type="entry name" value="DsbD_N"/>
    <property type="match status" value="1"/>
</dbReference>
<evidence type="ECO:0000256" key="12">
    <source>
        <dbReference type="ARBA" id="ARBA00022989"/>
    </source>
</evidence>
<feature type="transmembrane region" description="Helical" evidence="22">
    <location>
        <begin position="201"/>
        <end position="232"/>
    </location>
</feature>
<comment type="similarity">
    <text evidence="2">Belongs to the thioredoxin family. DsbD subfamily.</text>
</comment>
<keyword evidence="5" id="KW-0813">Transport</keyword>
<gene>
    <name evidence="25" type="ORF">SAMN05661077_2377</name>
</gene>
<evidence type="ECO:0000256" key="6">
    <source>
        <dbReference type="ARBA" id="ARBA00022475"/>
    </source>
</evidence>
<keyword evidence="15 22" id="KW-0472">Membrane</keyword>
<dbReference type="InterPro" id="IPR036929">
    <property type="entry name" value="DsbDN_sf"/>
</dbReference>
<feature type="transmembrane region" description="Helical" evidence="22">
    <location>
        <begin position="285"/>
        <end position="307"/>
    </location>
</feature>
<dbReference type="InterPro" id="IPR003834">
    <property type="entry name" value="Cyt_c_assmbl_TM_dom"/>
</dbReference>
<evidence type="ECO:0000256" key="1">
    <source>
        <dbReference type="ARBA" id="ARBA00004429"/>
    </source>
</evidence>
<feature type="chain" id="PRO_5010346706" description="Thiol:disulfide interchange protein DsbD" evidence="23">
    <location>
        <begin position="33"/>
        <end position="618"/>
    </location>
</feature>
<dbReference type="PANTHER" id="PTHR32234:SF0">
    <property type="entry name" value="THIOL:DISULFIDE INTERCHANGE PROTEIN DSBD"/>
    <property type="match status" value="1"/>
</dbReference>
<sequence>MRNTRPSLASLSGPLLLLAVFLGIWGAGTAQAQNIPQPEEAFQPSAEAVGPDTVRVTWDVGDDTYLYRDKLGLSVVRLEGAEVVATEVPAGKEKYDETFGEVLEVFRGEATLTAELSGVGDADEVVVEARYQGCADAGVCYPPQTKELTVSLADAPAAAAGGPGSGGGGGGAAGDAGEGAAAGGSTSEQGQFAAALESGGLVALGLFFLAGLGLAFTPCIFPMVPILSGIIVGSGGGEGGTGMTKARAFSLSLAYVLGVAVTYALLGVVAGATGAAIQAALQNPWVIGAFAAVFVALALSMFGFYDLQLPSSLQSRLQQSQQHMKGGSLPATWVMGVLSALIVGPCVAPPLAGALLYIGQTGDMVLGGTSLFAMSLGMGVPLLVVGTTAGSVMPKAGAWMNAVKYVFGVLLLGVAIFLLERVVPYAVTLFLWGLLLVITAVYLGAFDRLAPEAGGWQRLWKGLGVVLVVLGTLQLVGSVTGGEDPLDPLDGLVASTGGAGGGGGDAEHLDFREVSGPDELQAALDDAAAAGRPVMLDFYADWCIECVRYERTTFEDPRVHQALADQDALLLQADVTEQSGAHKELQRRFNIIGPPAIMFFGPDGEEIQSARIAGYKDA</sequence>
<keyword evidence="11" id="KW-0249">Electron transport</keyword>
<dbReference type="SUPFAM" id="SSF74863">
    <property type="entry name" value="Thiol:disulfide interchange protein DsbD, N-terminal domain (DsbD-alpha)"/>
    <property type="match status" value="1"/>
</dbReference>
<name>A0A1G5GP80_9GAMM</name>
<dbReference type="GO" id="GO:0005886">
    <property type="term" value="C:plasma membrane"/>
    <property type="evidence" value="ECO:0007669"/>
    <property type="project" value="UniProtKB-SubCell"/>
</dbReference>
<dbReference type="PROSITE" id="PS51352">
    <property type="entry name" value="THIOREDOXIN_2"/>
    <property type="match status" value="1"/>
</dbReference>
<feature type="domain" description="Thioredoxin" evidence="24">
    <location>
        <begin position="500"/>
        <end position="618"/>
    </location>
</feature>
<evidence type="ECO:0000256" key="2">
    <source>
        <dbReference type="ARBA" id="ARBA00007241"/>
    </source>
</evidence>
<evidence type="ECO:0000256" key="23">
    <source>
        <dbReference type="SAM" id="SignalP"/>
    </source>
</evidence>
<keyword evidence="14" id="KW-0520">NAD</keyword>
<keyword evidence="17" id="KW-0676">Redox-active center</keyword>
<evidence type="ECO:0000256" key="8">
    <source>
        <dbReference type="ARBA" id="ARBA00022692"/>
    </source>
</evidence>
<evidence type="ECO:0000256" key="19">
    <source>
        <dbReference type="ARBA" id="ARBA00047388"/>
    </source>
</evidence>
<organism evidence="25 26">
    <name type="scientific">Thiohalorhabdus denitrificans</name>
    <dbReference type="NCBI Taxonomy" id="381306"/>
    <lineage>
        <taxon>Bacteria</taxon>
        <taxon>Pseudomonadati</taxon>
        <taxon>Pseudomonadota</taxon>
        <taxon>Gammaproteobacteria</taxon>
        <taxon>Thiohalorhabdales</taxon>
        <taxon>Thiohalorhabdaceae</taxon>
        <taxon>Thiohalorhabdus</taxon>
    </lineage>
</organism>
<dbReference type="RefSeq" id="WP_074471434.1">
    <property type="nucleotide sequence ID" value="NZ_FMUN01000007.1"/>
</dbReference>
<evidence type="ECO:0000256" key="18">
    <source>
        <dbReference type="ARBA" id="ARBA00032465"/>
    </source>
</evidence>
<evidence type="ECO:0000256" key="13">
    <source>
        <dbReference type="ARBA" id="ARBA00023002"/>
    </source>
</evidence>
<dbReference type="NCBIfam" id="NF001419">
    <property type="entry name" value="PRK00293.1"/>
    <property type="match status" value="1"/>
</dbReference>
<keyword evidence="9 23" id="KW-0732">Signal</keyword>
<keyword evidence="12 22" id="KW-1133">Transmembrane helix</keyword>
<evidence type="ECO:0000256" key="15">
    <source>
        <dbReference type="ARBA" id="ARBA00023136"/>
    </source>
</evidence>
<evidence type="ECO:0000313" key="26">
    <source>
        <dbReference type="Proteomes" id="UP000183104"/>
    </source>
</evidence>
<feature type="signal peptide" evidence="23">
    <location>
        <begin position="1"/>
        <end position="32"/>
    </location>
</feature>
<evidence type="ECO:0000256" key="11">
    <source>
        <dbReference type="ARBA" id="ARBA00022982"/>
    </source>
</evidence>
<feature type="region of interest" description="Disordered" evidence="21">
    <location>
        <begin position="163"/>
        <end position="184"/>
    </location>
</feature>
<keyword evidence="6" id="KW-1003">Cell membrane</keyword>
<evidence type="ECO:0000313" key="25">
    <source>
        <dbReference type="EMBL" id="SCY53187.1"/>
    </source>
</evidence>
<comment type="catalytic activity">
    <reaction evidence="19">
        <text>[protein]-dithiol + NAD(+) = [protein]-disulfide + NADH + H(+)</text>
        <dbReference type="Rhea" id="RHEA:18749"/>
        <dbReference type="Rhea" id="RHEA-COMP:10593"/>
        <dbReference type="Rhea" id="RHEA-COMP:10594"/>
        <dbReference type="ChEBI" id="CHEBI:15378"/>
        <dbReference type="ChEBI" id="CHEBI:29950"/>
        <dbReference type="ChEBI" id="CHEBI:50058"/>
        <dbReference type="ChEBI" id="CHEBI:57540"/>
        <dbReference type="ChEBI" id="CHEBI:57945"/>
        <dbReference type="EC" id="1.8.1.8"/>
    </reaction>
</comment>
<keyword evidence="16" id="KW-1015">Disulfide bond</keyword>
<feature type="transmembrane region" description="Helical" evidence="22">
    <location>
        <begin position="364"/>
        <end position="386"/>
    </location>
</feature>
<evidence type="ECO:0000256" key="5">
    <source>
        <dbReference type="ARBA" id="ARBA00022448"/>
    </source>
</evidence>
<keyword evidence="7" id="KW-0997">Cell inner membrane</keyword>
<dbReference type="GO" id="GO:0045454">
    <property type="term" value="P:cell redox homeostasis"/>
    <property type="evidence" value="ECO:0007669"/>
    <property type="project" value="TreeGrafter"/>
</dbReference>
<dbReference type="AlphaFoldDB" id="A0A1G5GP80"/>
<keyword evidence="10" id="KW-0201">Cytochrome c-type biogenesis</keyword>
<comment type="subcellular location">
    <subcellularLocation>
        <location evidence="1">Cell inner membrane</location>
        <topology evidence="1">Multi-pass membrane protein</topology>
    </subcellularLocation>
</comment>
<feature type="transmembrane region" description="Helical" evidence="22">
    <location>
        <begin position="458"/>
        <end position="477"/>
    </location>
</feature>
<accession>A0A1G5GP80</accession>
<evidence type="ECO:0000256" key="20">
    <source>
        <dbReference type="ARBA" id="ARBA00047804"/>
    </source>
</evidence>
<dbReference type="GO" id="GO:0017004">
    <property type="term" value="P:cytochrome complex assembly"/>
    <property type="evidence" value="ECO:0007669"/>
    <property type="project" value="UniProtKB-KW"/>
</dbReference>
<dbReference type="InterPro" id="IPR013766">
    <property type="entry name" value="Thioredoxin_domain"/>
</dbReference>
<dbReference type="Gene3D" id="2.60.40.1250">
    <property type="entry name" value="Thiol:disulfide interchange protein DsbD, N-terminal domain"/>
    <property type="match status" value="1"/>
</dbReference>
<reference evidence="26" key="1">
    <citation type="submission" date="2016-10" db="EMBL/GenBank/DDBJ databases">
        <authorList>
            <person name="Varghese N."/>
        </authorList>
    </citation>
    <scope>NUCLEOTIDE SEQUENCE [LARGE SCALE GENOMIC DNA]</scope>
    <source>
        <strain evidence="26">HL 19</strain>
    </source>
</reference>
<comment type="catalytic activity">
    <reaction evidence="20">
        <text>[protein]-dithiol + NADP(+) = [protein]-disulfide + NADPH + H(+)</text>
        <dbReference type="Rhea" id="RHEA:18753"/>
        <dbReference type="Rhea" id="RHEA-COMP:10593"/>
        <dbReference type="Rhea" id="RHEA-COMP:10594"/>
        <dbReference type="ChEBI" id="CHEBI:15378"/>
        <dbReference type="ChEBI" id="CHEBI:29950"/>
        <dbReference type="ChEBI" id="CHEBI:50058"/>
        <dbReference type="ChEBI" id="CHEBI:57783"/>
        <dbReference type="ChEBI" id="CHEBI:58349"/>
        <dbReference type="EC" id="1.8.1.8"/>
    </reaction>
</comment>
<dbReference type="GO" id="GO:0047134">
    <property type="term" value="F:protein-disulfide reductase [NAD(P)H] activity"/>
    <property type="evidence" value="ECO:0007669"/>
    <property type="project" value="UniProtKB-EC"/>
</dbReference>
<evidence type="ECO:0000256" key="16">
    <source>
        <dbReference type="ARBA" id="ARBA00023157"/>
    </source>
</evidence>
<dbReference type="STRING" id="381306.AN478_01455"/>
<feature type="transmembrane region" description="Helical" evidence="22">
    <location>
        <begin position="328"/>
        <end position="358"/>
    </location>
</feature>
<feature type="transmembrane region" description="Helical" evidence="22">
    <location>
        <begin position="253"/>
        <end position="279"/>
    </location>
</feature>
<dbReference type="InterPro" id="IPR036249">
    <property type="entry name" value="Thioredoxin-like_sf"/>
</dbReference>
<protein>
    <recommendedName>
        <fullName evidence="4">Thiol:disulfide interchange protein DsbD</fullName>
        <ecNumber evidence="3">1.8.1.8</ecNumber>
    </recommendedName>
    <alternativeName>
        <fullName evidence="18">Protein-disulfide reductase</fullName>
    </alternativeName>
</protein>
<dbReference type="InterPro" id="IPR028250">
    <property type="entry name" value="DsbDN"/>
</dbReference>
<dbReference type="SUPFAM" id="SSF52833">
    <property type="entry name" value="Thioredoxin-like"/>
    <property type="match status" value="1"/>
</dbReference>
<keyword evidence="13" id="KW-0560">Oxidoreductase</keyword>
<evidence type="ECO:0000256" key="3">
    <source>
        <dbReference type="ARBA" id="ARBA00012612"/>
    </source>
</evidence>
<feature type="compositionally biased region" description="Gly residues" evidence="21">
    <location>
        <begin position="163"/>
        <end position="182"/>
    </location>
</feature>
<keyword evidence="26" id="KW-1185">Reference proteome</keyword>